<evidence type="ECO:0000256" key="3">
    <source>
        <dbReference type="ARBA" id="ARBA00022729"/>
    </source>
</evidence>
<sequence>MLMTAGALLLGTGAFPARAQAPAVPSGCTGGVAPNPSVEEGSPPAGYTFNPAAPVPAGTPKSEQPRLSTAGGYQQDGGKYALIATPDKLVSTAYAALKFVPGAVYTLTDWTGTNDGNLRRADAVQETGLRFYNAANKVVLENKRKVEHAVEADGKLARQDFPPSTAPPTATSVKFFAATDRNWVMWDCVHLRVASLSVKAEVRDPASGAWGGTATIEAGTTANFRFTLTNDGTEALTGIKVDDPYCDVKPAPIASLDGGKSTTITCDHANVTEADNGRVGTVTVSGAKHSGGTLPKKTATTTIKVTPPPAIDEIGEFVWTDLDRNGLQDAGEPGVAGVKVTLKDASGTALGTLTTDAAGKYRFAKLKDGIYQVCFDIGALPPEFAGHAFTAKDAGDDAKDSDADPANGCTATTTVGPKKRQDLTLAAGLVAPVNKLGDFVWLDKDKDGLQSRDEIGVPEVKVTLKDASAKVVGEVVTGPDGRYAFEGVPAGSYQVCFDAGSRQLTRSAAAQYNGTDSAADPATGCTPVTESGAPEDLTRDAGLIEP</sequence>
<evidence type="ECO:0000313" key="11">
    <source>
        <dbReference type="Proteomes" id="UP000186883"/>
    </source>
</evidence>
<feature type="signal peptide" evidence="5">
    <location>
        <begin position="1"/>
        <end position="19"/>
    </location>
</feature>
<protein>
    <recommendedName>
        <fullName evidence="12">SD-repeat containing protein B domain-containing protein</fullName>
    </recommendedName>
</protein>
<dbReference type="PANTHER" id="PTHR23303">
    <property type="entry name" value="CARBOXYPEPTIDASE REGULATORY REGION-CONTAINING"/>
    <property type="match status" value="1"/>
</dbReference>
<accession>A0A154MKX4</accession>
<dbReference type="Proteomes" id="UP000076321">
    <property type="component" value="Unassembled WGS sequence"/>
</dbReference>
<feature type="region of interest" description="Disordered" evidence="4">
    <location>
        <begin position="512"/>
        <end position="546"/>
    </location>
</feature>
<reference evidence="9 11" key="2">
    <citation type="submission" date="2016-11" db="EMBL/GenBank/DDBJ databases">
        <title>Genome sequencing of Amycolatopsis regifaucium.</title>
        <authorList>
            <person name="Mayilraj S."/>
            <person name="Kaur N."/>
        </authorList>
    </citation>
    <scope>NUCLEOTIDE SEQUENCE [LARGE SCALE GENOMIC DNA]</scope>
    <source>
        <strain evidence="9 11">GY080</strain>
    </source>
</reference>
<dbReference type="Pfam" id="PF25235">
    <property type="entry name" value="DUF7850"/>
    <property type="match status" value="1"/>
</dbReference>
<feature type="chain" id="PRO_5010450542" description="SD-repeat containing protein B domain-containing protein" evidence="5">
    <location>
        <begin position="20"/>
        <end position="546"/>
    </location>
</feature>
<feature type="domain" description="DUF7850" evidence="7">
    <location>
        <begin position="28"/>
        <end position="191"/>
    </location>
</feature>
<dbReference type="GO" id="GO:0005975">
    <property type="term" value="P:carbohydrate metabolic process"/>
    <property type="evidence" value="ECO:0007669"/>
    <property type="project" value="UniProtKB-ARBA"/>
</dbReference>
<dbReference type="InterPro" id="IPR013783">
    <property type="entry name" value="Ig-like_fold"/>
</dbReference>
<feature type="domain" description="SD-repeat containing protein B" evidence="6">
    <location>
        <begin position="435"/>
        <end position="543"/>
    </location>
</feature>
<dbReference type="Pfam" id="PF17210">
    <property type="entry name" value="SdrD_B"/>
    <property type="match status" value="2"/>
</dbReference>
<evidence type="ECO:0000256" key="5">
    <source>
        <dbReference type="SAM" id="SignalP"/>
    </source>
</evidence>
<evidence type="ECO:0000256" key="1">
    <source>
        <dbReference type="ARBA" id="ARBA00004613"/>
    </source>
</evidence>
<dbReference type="EMBL" id="LQCI01000012">
    <property type="protein sequence ID" value="KZB84972.1"/>
    <property type="molecule type" value="Genomic_DNA"/>
</dbReference>
<proteinExistence type="predicted"/>
<dbReference type="OrthoDB" id="3169091at2"/>
<dbReference type="InterPro" id="IPR057172">
    <property type="entry name" value="DUF7850"/>
</dbReference>
<dbReference type="PANTHER" id="PTHR23303:SF15">
    <property type="entry name" value="COLOSSIN-A"/>
    <property type="match status" value="1"/>
</dbReference>
<dbReference type="SUPFAM" id="SSF117074">
    <property type="entry name" value="Hypothetical protein PA1324"/>
    <property type="match status" value="2"/>
</dbReference>
<dbReference type="InterPro" id="IPR033764">
    <property type="entry name" value="Sdr_B"/>
</dbReference>
<feature type="region of interest" description="Disordered" evidence="4">
    <location>
        <begin position="32"/>
        <end position="72"/>
    </location>
</feature>
<dbReference type="GO" id="GO:0005576">
    <property type="term" value="C:extracellular region"/>
    <property type="evidence" value="ECO:0007669"/>
    <property type="project" value="UniProtKB-SubCell"/>
</dbReference>
<keyword evidence="11" id="KW-1185">Reference proteome</keyword>
<evidence type="ECO:0000256" key="2">
    <source>
        <dbReference type="ARBA" id="ARBA00022525"/>
    </source>
</evidence>
<dbReference type="RefSeq" id="WP_061981712.1">
    <property type="nucleotide sequence ID" value="NZ_FOPQ01000007.1"/>
</dbReference>
<keyword evidence="2" id="KW-0964">Secreted</keyword>
<dbReference type="AlphaFoldDB" id="A0A154MKX4"/>
<dbReference type="InterPro" id="IPR051417">
    <property type="entry name" value="SDr/BOS_complex"/>
</dbReference>
<evidence type="ECO:0000313" key="9">
    <source>
        <dbReference type="EMBL" id="OKA03990.1"/>
    </source>
</evidence>
<evidence type="ECO:0000256" key="4">
    <source>
        <dbReference type="SAM" id="MobiDB-lite"/>
    </source>
</evidence>
<evidence type="ECO:0000259" key="7">
    <source>
        <dbReference type="Pfam" id="PF25235"/>
    </source>
</evidence>
<dbReference type="EMBL" id="LOBU02000024">
    <property type="protein sequence ID" value="OKA03990.1"/>
    <property type="molecule type" value="Genomic_DNA"/>
</dbReference>
<dbReference type="Proteomes" id="UP000186883">
    <property type="component" value="Unassembled WGS sequence"/>
</dbReference>
<reference evidence="8 10" key="1">
    <citation type="submission" date="2015-12" db="EMBL/GenBank/DDBJ databases">
        <title>Amycolatopsis regifaucium genome sequencing and assembly.</title>
        <authorList>
            <person name="Mayilraj S."/>
        </authorList>
    </citation>
    <scope>NUCLEOTIDE SEQUENCE [LARGE SCALE GENOMIC DNA]</scope>
    <source>
        <strain evidence="8 10">GY080</strain>
    </source>
</reference>
<comment type="caution">
    <text evidence="8">The sequence shown here is derived from an EMBL/GenBank/DDBJ whole genome shotgun (WGS) entry which is preliminary data.</text>
</comment>
<organism evidence="8 10">
    <name type="scientific">Amycolatopsis regifaucium</name>
    <dbReference type="NCBI Taxonomy" id="546365"/>
    <lineage>
        <taxon>Bacteria</taxon>
        <taxon>Bacillati</taxon>
        <taxon>Actinomycetota</taxon>
        <taxon>Actinomycetes</taxon>
        <taxon>Pseudonocardiales</taxon>
        <taxon>Pseudonocardiaceae</taxon>
        <taxon>Amycolatopsis</taxon>
    </lineage>
</organism>
<evidence type="ECO:0000313" key="8">
    <source>
        <dbReference type="EMBL" id="KZB84972.1"/>
    </source>
</evidence>
<name>A0A154MKX4_9PSEU</name>
<dbReference type="Gene3D" id="2.60.40.10">
    <property type="entry name" value="Immunoglobulins"/>
    <property type="match status" value="2"/>
</dbReference>
<keyword evidence="3 5" id="KW-0732">Signal</keyword>
<feature type="domain" description="SD-repeat containing protein B" evidence="6">
    <location>
        <begin position="313"/>
        <end position="429"/>
    </location>
</feature>
<evidence type="ECO:0008006" key="12">
    <source>
        <dbReference type="Google" id="ProtNLM"/>
    </source>
</evidence>
<feature type="region of interest" description="Disordered" evidence="4">
    <location>
        <begin position="394"/>
        <end position="413"/>
    </location>
</feature>
<comment type="subcellular location">
    <subcellularLocation>
        <location evidence="1">Secreted</location>
    </subcellularLocation>
</comment>
<evidence type="ECO:0000313" key="10">
    <source>
        <dbReference type="Proteomes" id="UP000076321"/>
    </source>
</evidence>
<evidence type="ECO:0000259" key="6">
    <source>
        <dbReference type="Pfam" id="PF17210"/>
    </source>
</evidence>
<gene>
    <name evidence="9" type="ORF">ATP06_0232680</name>
    <name evidence="8" type="ORF">AVL48_01825</name>
</gene>